<evidence type="ECO:0000313" key="3">
    <source>
        <dbReference type="Proteomes" id="UP001500665"/>
    </source>
</evidence>
<accession>A0ABP4BJC0</accession>
<evidence type="ECO:0008006" key="4">
    <source>
        <dbReference type="Google" id="ProtNLM"/>
    </source>
</evidence>
<gene>
    <name evidence="2" type="ORF">GCM10009550_29560</name>
</gene>
<feature type="compositionally biased region" description="Polar residues" evidence="1">
    <location>
        <begin position="34"/>
        <end position="44"/>
    </location>
</feature>
<proteinExistence type="predicted"/>
<dbReference type="InterPro" id="IPR021527">
    <property type="entry name" value="DUF2795"/>
</dbReference>
<feature type="region of interest" description="Disordered" evidence="1">
    <location>
        <begin position="1"/>
        <end position="82"/>
    </location>
</feature>
<dbReference type="EMBL" id="BAAAHH010000010">
    <property type="protein sequence ID" value="GAA0950730.1"/>
    <property type="molecule type" value="Genomic_DNA"/>
</dbReference>
<dbReference type="RefSeq" id="WP_344240975.1">
    <property type="nucleotide sequence ID" value="NZ_BAAAHH010000010.1"/>
</dbReference>
<evidence type="ECO:0000313" key="2">
    <source>
        <dbReference type="EMBL" id="GAA0950730.1"/>
    </source>
</evidence>
<keyword evidence="3" id="KW-1185">Reference proteome</keyword>
<sequence>MKTHEDVKGRHMAEKSDKHGPKLDEEMRRESEGLTRTGSSTHPQPWNDPEPVDTDSGLDPTAHLTDRRGAPPGMTPQDVEARSEVASVLAGVQYPAQPRELADHAAQSGAPDVVVSRLSQLPGKSYEGLPDIVRDLGIGHEERRT</sequence>
<reference evidence="3" key="1">
    <citation type="journal article" date="2019" name="Int. J. Syst. Evol. Microbiol.">
        <title>The Global Catalogue of Microorganisms (GCM) 10K type strain sequencing project: providing services to taxonomists for standard genome sequencing and annotation.</title>
        <authorList>
            <consortium name="The Broad Institute Genomics Platform"/>
            <consortium name="The Broad Institute Genome Sequencing Center for Infectious Disease"/>
            <person name="Wu L."/>
            <person name="Ma J."/>
        </authorList>
    </citation>
    <scope>NUCLEOTIDE SEQUENCE [LARGE SCALE GENOMIC DNA]</scope>
    <source>
        <strain evidence="3">JCM 10696</strain>
    </source>
</reference>
<dbReference type="Pfam" id="PF11387">
    <property type="entry name" value="DUF2795"/>
    <property type="match status" value="1"/>
</dbReference>
<dbReference type="Proteomes" id="UP001500665">
    <property type="component" value="Unassembled WGS sequence"/>
</dbReference>
<evidence type="ECO:0000256" key="1">
    <source>
        <dbReference type="SAM" id="MobiDB-lite"/>
    </source>
</evidence>
<feature type="compositionally biased region" description="Basic and acidic residues" evidence="1">
    <location>
        <begin position="1"/>
        <end position="33"/>
    </location>
</feature>
<organism evidence="2 3">
    <name type="scientific">Actinocorallia libanotica</name>
    <dbReference type="NCBI Taxonomy" id="46162"/>
    <lineage>
        <taxon>Bacteria</taxon>
        <taxon>Bacillati</taxon>
        <taxon>Actinomycetota</taxon>
        <taxon>Actinomycetes</taxon>
        <taxon>Streptosporangiales</taxon>
        <taxon>Thermomonosporaceae</taxon>
        <taxon>Actinocorallia</taxon>
    </lineage>
</organism>
<comment type="caution">
    <text evidence="2">The sequence shown here is derived from an EMBL/GenBank/DDBJ whole genome shotgun (WGS) entry which is preliminary data.</text>
</comment>
<protein>
    <recommendedName>
        <fullName evidence="4">DUF2795 domain-containing protein</fullName>
    </recommendedName>
</protein>
<name>A0ABP4BJC0_9ACTN</name>